<proteinExistence type="predicted"/>
<feature type="non-terminal residue" evidence="3">
    <location>
        <position position="1"/>
    </location>
</feature>
<evidence type="ECO:0000259" key="2">
    <source>
        <dbReference type="Pfam" id="PF08266"/>
    </source>
</evidence>
<keyword evidence="1" id="KW-0325">Glycoprotein</keyword>
<dbReference type="Gene3D" id="2.60.40.60">
    <property type="entry name" value="Cadherins"/>
    <property type="match status" value="1"/>
</dbReference>
<keyword evidence="4" id="KW-1185">Reference proteome</keyword>
<dbReference type="Pfam" id="PF08266">
    <property type="entry name" value="Cadherin_2"/>
    <property type="match status" value="1"/>
</dbReference>
<protein>
    <submittedName>
        <fullName evidence="3">PCDG3 protein</fullName>
    </submittedName>
</protein>
<gene>
    <name evidence="3" type="primary">Pcdhga3_0</name>
    <name evidence="3" type="ORF">CASCAS_R15013</name>
</gene>
<evidence type="ECO:0000313" key="3">
    <source>
        <dbReference type="EMBL" id="NXE58180.1"/>
    </source>
</evidence>
<feature type="non-terminal residue" evidence="3">
    <location>
        <position position="67"/>
    </location>
</feature>
<dbReference type="Proteomes" id="UP000524187">
    <property type="component" value="Unassembled WGS sequence"/>
</dbReference>
<feature type="domain" description="Cadherin N-terminal" evidence="2">
    <location>
        <begin position="1"/>
        <end position="64"/>
    </location>
</feature>
<reference evidence="3 4" key="1">
    <citation type="submission" date="2019-09" db="EMBL/GenBank/DDBJ databases">
        <title>Bird 10,000 Genomes (B10K) Project - Family phase.</title>
        <authorList>
            <person name="Zhang G."/>
        </authorList>
    </citation>
    <scope>NUCLEOTIDE SEQUENCE [LARGE SCALE GENOMIC DNA]</scope>
    <source>
        <strain evidence="3">B10K-LSUMZ-50683</strain>
        <tissue evidence="3">Muscle</tissue>
    </source>
</reference>
<name>A0A7K8NXT3_CASCA</name>
<sequence>VAKDLGLELAALRDGGVRIMQEGRVQYFALNLKNGNLYVSERVDREKICGRIPKCLLALELFVQEQV</sequence>
<dbReference type="AlphaFoldDB" id="A0A7K8NXT3"/>
<evidence type="ECO:0000256" key="1">
    <source>
        <dbReference type="ARBA" id="ARBA00023180"/>
    </source>
</evidence>
<evidence type="ECO:0000313" key="4">
    <source>
        <dbReference type="Proteomes" id="UP000524187"/>
    </source>
</evidence>
<dbReference type="InterPro" id="IPR013164">
    <property type="entry name" value="Cadherin_N"/>
</dbReference>
<comment type="caution">
    <text evidence="3">The sequence shown here is derived from an EMBL/GenBank/DDBJ whole genome shotgun (WGS) entry which is preliminary data.</text>
</comment>
<accession>A0A7K8NXT3</accession>
<dbReference type="EMBL" id="VWPT01001088">
    <property type="protein sequence ID" value="NXE58180.1"/>
    <property type="molecule type" value="Genomic_DNA"/>
</dbReference>
<organism evidence="3 4">
    <name type="scientific">Casuarius casuarius</name>
    <name type="common">Southern cassowary</name>
    <name type="synonym">Struthio casuarius</name>
    <dbReference type="NCBI Taxonomy" id="8787"/>
    <lineage>
        <taxon>Eukaryota</taxon>
        <taxon>Metazoa</taxon>
        <taxon>Chordata</taxon>
        <taxon>Craniata</taxon>
        <taxon>Vertebrata</taxon>
        <taxon>Euteleostomi</taxon>
        <taxon>Archelosauria</taxon>
        <taxon>Archosauria</taxon>
        <taxon>Dinosauria</taxon>
        <taxon>Saurischia</taxon>
        <taxon>Theropoda</taxon>
        <taxon>Coelurosauria</taxon>
        <taxon>Aves</taxon>
        <taxon>Palaeognathae</taxon>
        <taxon>Casuariiformes</taxon>
        <taxon>Casuariidae</taxon>
        <taxon>Casuarius</taxon>
    </lineage>
</organism>